<feature type="signal peptide" evidence="2">
    <location>
        <begin position="1"/>
        <end position="23"/>
    </location>
</feature>
<dbReference type="PANTHER" id="PTHR42852:SF13">
    <property type="entry name" value="PROTEIN DIPZ"/>
    <property type="match status" value="1"/>
</dbReference>
<dbReference type="InterPro" id="IPR036249">
    <property type="entry name" value="Thioredoxin-like_sf"/>
</dbReference>
<sequence>MRANLRALLAAAAALAVVGVAGCASDDGVANQGDTGYISGRGAVEEFPADERQDAPAFGGTLSSGDEWSSEDHAGEVMVVNFWYAACPPCRVEAPMLAELATEHDDVTFIGVNVRDGAAQAEAFDERFGIPYESLLDADGGAVQLAFVEAGTITPTAVPTTLVIDSDGTIAARVIGAVPEADVSILDTILDELG</sequence>
<evidence type="ECO:0000313" key="5">
    <source>
        <dbReference type="Proteomes" id="UP001501599"/>
    </source>
</evidence>
<dbReference type="PANTHER" id="PTHR42852">
    <property type="entry name" value="THIOL:DISULFIDE INTERCHANGE PROTEIN DSBE"/>
    <property type="match status" value="1"/>
</dbReference>
<keyword evidence="5" id="KW-1185">Reference proteome</keyword>
<dbReference type="InterPro" id="IPR000866">
    <property type="entry name" value="AhpC/TSA"/>
</dbReference>
<dbReference type="CDD" id="cd02966">
    <property type="entry name" value="TlpA_like_family"/>
    <property type="match status" value="1"/>
</dbReference>
<accession>A0ABP5MGD3</accession>
<dbReference type="Proteomes" id="UP001501599">
    <property type="component" value="Unassembled WGS sequence"/>
</dbReference>
<dbReference type="InterPro" id="IPR050553">
    <property type="entry name" value="Thioredoxin_ResA/DsbE_sf"/>
</dbReference>
<protein>
    <submittedName>
        <fullName evidence="4">TlpA disulfide reductase family protein</fullName>
    </submittedName>
</protein>
<name>A0ABP5MGD3_9MICO</name>
<gene>
    <name evidence="4" type="ORF">GCM10009846_16660</name>
</gene>
<dbReference type="SUPFAM" id="SSF52833">
    <property type="entry name" value="Thioredoxin-like"/>
    <property type="match status" value="1"/>
</dbReference>
<feature type="domain" description="Thioredoxin" evidence="3">
    <location>
        <begin position="49"/>
        <end position="194"/>
    </location>
</feature>
<dbReference type="PROSITE" id="PS51352">
    <property type="entry name" value="THIOREDOXIN_2"/>
    <property type="match status" value="1"/>
</dbReference>
<dbReference type="Pfam" id="PF00578">
    <property type="entry name" value="AhpC-TSA"/>
    <property type="match status" value="1"/>
</dbReference>
<proteinExistence type="predicted"/>
<reference evidence="5" key="1">
    <citation type="journal article" date="2019" name="Int. J. Syst. Evol. Microbiol.">
        <title>The Global Catalogue of Microorganisms (GCM) 10K type strain sequencing project: providing services to taxonomists for standard genome sequencing and annotation.</title>
        <authorList>
            <consortium name="The Broad Institute Genomics Platform"/>
            <consortium name="The Broad Institute Genome Sequencing Center for Infectious Disease"/>
            <person name="Wu L."/>
            <person name="Ma J."/>
        </authorList>
    </citation>
    <scope>NUCLEOTIDE SEQUENCE [LARGE SCALE GENOMIC DNA]</scope>
    <source>
        <strain evidence="5">JCM 16026</strain>
    </source>
</reference>
<comment type="caution">
    <text evidence="4">The sequence shown here is derived from an EMBL/GenBank/DDBJ whole genome shotgun (WGS) entry which is preliminary data.</text>
</comment>
<dbReference type="PROSITE" id="PS51257">
    <property type="entry name" value="PROKAR_LIPOPROTEIN"/>
    <property type="match status" value="1"/>
</dbReference>
<evidence type="ECO:0000313" key="4">
    <source>
        <dbReference type="EMBL" id="GAA2173695.1"/>
    </source>
</evidence>
<keyword evidence="2" id="KW-0732">Signal</keyword>
<evidence type="ECO:0000256" key="2">
    <source>
        <dbReference type="SAM" id="SignalP"/>
    </source>
</evidence>
<dbReference type="Gene3D" id="3.40.30.10">
    <property type="entry name" value="Glutaredoxin"/>
    <property type="match status" value="1"/>
</dbReference>
<organism evidence="4 5">
    <name type="scientific">Agrococcus versicolor</name>
    <dbReference type="NCBI Taxonomy" id="501482"/>
    <lineage>
        <taxon>Bacteria</taxon>
        <taxon>Bacillati</taxon>
        <taxon>Actinomycetota</taxon>
        <taxon>Actinomycetes</taxon>
        <taxon>Micrococcales</taxon>
        <taxon>Microbacteriaceae</taxon>
        <taxon>Agrococcus</taxon>
    </lineage>
</organism>
<evidence type="ECO:0000256" key="1">
    <source>
        <dbReference type="SAM" id="MobiDB-lite"/>
    </source>
</evidence>
<dbReference type="InterPro" id="IPR013766">
    <property type="entry name" value="Thioredoxin_domain"/>
</dbReference>
<feature type="region of interest" description="Disordered" evidence="1">
    <location>
        <begin position="49"/>
        <end position="68"/>
    </location>
</feature>
<evidence type="ECO:0000259" key="3">
    <source>
        <dbReference type="PROSITE" id="PS51352"/>
    </source>
</evidence>
<dbReference type="RefSeq" id="WP_344342620.1">
    <property type="nucleotide sequence ID" value="NZ_BAAAQT010000006.1"/>
</dbReference>
<dbReference type="EMBL" id="BAAAQT010000006">
    <property type="protein sequence ID" value="GAA2173695.1"/>
    <property type="molecule type" value="Genomic_DNA"/>
</dbReference>
<feature type="chain" id="PRO_5047200907" evidence="2">
    <location>
        <begin position="24"/>
        <end position="194"/>
    </location>
</feature>